<dbReference type="Proteomes" id="UP001642540">
    <property type="component" value="Unassembled WGS sequence"/>
</dbReference>
<sequence length="215" mass="23372">MKGAIVLVALCLVVTFADGLKCYNCAYLDDDLPAGLSYPVPSESSCKLGKKPDSKLLVDCSQIIYSRSATNETGALSVLAQVLGEDHPLTVDPMQANYTYTYTCVSLSYDGNFQQAYSGSEMQAMFRSCLRKYAPANSTFQEQCHAGRMDRVNITDPDVRDAAFSLTIGPFMNQSRTDVSICTCNKDNCNSALVSTPISFFVVASSLVAILLKQM</sequence>
<name>A0ABP1PSA8_9HEXA</name>
<protein>
    <recommendedName>
        <fullName evidence="4">Protein quiver</fullName>
    </recommendedName>
</protein>
<reference evidence="2 3" key="1">
    <citation type="submission" date="2024-08" db="EMBL/GenBank/DDBJ databases">
        <authorList>
            <person name="Cucini C."/>
            <person name="Frati F."/>
        </authorList>
    </citation>
    <scope>NUCLEOTIDE SEQUENCE [LARGE SCALE GENOMIC DNA]</scope>
</reference>
<evidence type="ECO:0008006" key="4">
    <source>
        <dbReference type="Google" id="ProtNLM"/>
    </source>
</evidence>
<keyword evidence="1" id="KW-0732">Signal</keyword>
<organism evidence="2 3">
    <name type="scientific">Orchesella dallaii</name>
    <dbReference type="NCBI Taxonomy" id="48710"/>
    <lineage>
        <taxon>Eukaryota</taxon>
        <taxon>Metazoa</taxon>
        <taxon>Ecdysozoa</taxon>
        <taxon>Arthropoda</taxon>
        <taxon>Hexapoda</taxon>
        <taxon>Collembola</taxon>
        <taxon>Entomobryomorpha</taxon>
        <taxon>Entomobryoidea</taxon>
        <taxon>Orchesellidae</taxon>
        <taxon>Orchesellinae</taxon>
        <taxon>Orchesella</taxon>
    </lineage>
</organism>
<proteinExistence type="predicted"/>
<feature type="signal peptide" evidence="1">
    <location>
        <begin position="1"/>
        <end position="19"/>
    </location>
</feature>
<accession>A0ABP1PSA8</accession>
<dbReference type="EMBL" id="CAXLJM020000008">
    <property type="protein sequence ID" value="CAL8075509.1"/>
    <property type="molecule type" value="Genomic_DNA"/>
</dbReference>
<evidence type="ECO:0000256" key="1">
    <source>
        <dbReference type="SAM" id="SignalP"/>
    </source>
</evidence>
<feature type="chain" id="PRO_5046498875" description="Protein quiver" evidence="1">
    <location>
        <begin position="20"/>
        <end position="215"/>
    </location>
</feature>
<evidence type="ECO:0000313" key="2">
    <source>
        <dbReference type="EMBL" id="CAL8075509.1"/>
    </source>
</evidence>
<keyword evidence="3" id="KW-1185">Reference proteome</keyword>
<gene>
    <name evidence="2" type="ORF">ODALV1_LOCUS3198</name>
</gene>
<comment type="caution">
    <text evidence="2">The sequence shown here is derived from an EMBL/GenBank/DDBJ whole genome shotgun (WGS) entry which is preliminary data.</text>
</comment>
<evidence type="ECO:0000313" key="3">
    <source>
        <dbReference type="Proteomes" id="UP001642540"/>
    </source>
</evidence>